<dbReference type="Pfam" id="PF18791">
    <property type="entry name" value="Transp_inhibit"/>
    <property type="match status" value="1"/>
</dbReference>
<feature type="domain" description="Transport inhibitor response 1" evidence="3">
    <location>
        <begin position="162"/>
        <end position="208"/>
    </location>
</feature>
<dbReference type="PANTHER" id="PTHR16134:SF148">
    <property type="entry name" value="S-PHASE KINASE-ASSOCIATED PROTEIN 2, ISOFORM A"/>
    <property type="match status" value="1"/>
</dbReference>
<evidence type="ECO:0000259" key="3">
    <source>
        <dbReference type="Pfam" id="PF18791"/>
    </source>
</evidence>
<sequence length="671" mass="74052">MVNCCPISTAFSLPSLLSTRSNCQVNHVLSSILLSRTLPNSKASRPGKLSIPLSPTTPDSLRGNGNVSNARPMRVQAQQSIYTKLLTLLKAQEESIHMKKQVVSFPEEVLEHMLTFVTSHKDRNSVSLVCKAWYRAEALTRQCVFIGNCYAICPDSVIHRFKNLKSLTLKGKPRFSDFGLVPPNWGGFADPWISALAATYPWFEELRLKRMVISDSCLALLAHSFPNLREIVLTSCEGFTTGGLAPIAANCRYLQVLELQECEVDETGGHWLSSFPDSFTSLVSLNFACTSSEVDFESLERLIARCSALRSLKLNDAVSFEQVVRLLCKAPQLVDLGTGSFFAREAFCCRRFEKALSYCKGLRSLSGFWGVASTCLPSLYSVCKNLTSLNLSYASSMRSNEMVKLVSYCPNLERLWVLASVGDAGLQAVASSCKELKELRVFPSTDNEGLLQSSASEEGLVAISWGCKKLTSILYFCGRMTNVGLEFVAKTSPQLTCFRLCILDPNMPDHVTKQPLDEGFGAIAKCCTNLTRFSLSGLLTDKAFGYIGMYAKQVEMLSLAFAGGSNLGMQRIMEGCSKLCKLEIRDCPFGDGAILSNMQKFESMRSLWMSSCQVTVEGASKLAKSMPSLNVEIIMHEDHAKDPLVDKLYVYRTVAGKRDDAPPFVHLCQSF</sequence>
<dbReference type="InterPro" id="IPR006553">
    <property type="entry name" value="Leu-rich_rpt_Cys-con_subtyp"/>
</dbReference>
<reference evidence="4" key="1">
    <citation type="submission" date="2021-01" db="EMBL/GenBank/DDBJ databases">
        <title>Adiantum capillus-veneris genome.</title>
        <authorList>
            <person name="Fang Y."/>
            <person name="Liao Q."/>
        </authorList>
    </citation>
    <scope>NUCLEOTIDE SEQUENCE</scope>
    <source>
        <strain evidence="4">H3</strain>
        <tissue evidence="4">Leaf</tissue>
    </source>
</reference>
<keyword evidence="5" id="KW-1185">Reference proteome</keyword>
<dbReference type="SUPFAM" id="SSF52047">
    <property type="entry name" value="RNI-like"/>
    <property type="match status" value="1"/>
</dbReference>
<gene>
    <name evidence="4" type="ORF">GOP47_0003204</name>
</gene>
<dbReference type="InterPro" id="IPR036047">
    <property type="entry name" value="F-box-like_dom_sf"/>
</dbReference>
<dbReference type="Proteomes" id="UP000886520">
    <property type="component" value="Chromosome 3"/>
</dbReference>
<dbReference type="OrthoDB" id="423607at2759"/>
<dbReference type="FunFam" id="1.20.1280.50:FF:000006">
    <property type="entry name" value="Transport inhibitor response 1"/>
    <property type="match status" value="1"/>
</dbReference>
<proteinExistence type="predicted"/>
<dbReference type="Gene3D" id="3.80.10.10">
    <property type="entry name" value="Ribonuclease Inhibitor"/>
    <property type="match status" value="1"/>
</dbReference>
<protein>
    <recommendedName>
        <fullName evidence="6">F-box domain-containing protein</fullName>
    </recommendedName>
</protein>
<dbReference type="InterPro" id="IPR041567">
    <property type="entry name" value="COI1_F-box"/>
</dbReference>
<dbReference type="InterPro" id="IPR041101">
    <property type="entry name" value="Transp_inhibit"/>
</dbReference>
<dbReference type="SMART" id="SM00367">
    <property type="entry name" value="LRR_CC"/>
    <property type="match status" value="6"/>
</dbReference>
<evidence type="ECO:0000259" key="2">
    <source>
        <dbReference type="Pfam" id="PF18511"/>
    </source>
</evidence>
<dbReference type="PANTHER" id="PTHR16134">
    <property type="entry name" value="F-BOX/TPR REPEAT PROTEIN POF3"/>
    <property type="match status" value="1"/>
</dbReference>
<dbReference type="GO" id="GO:0019005">
    <property type="term" value="C:SCF ubiquitin ligase complex"/>
    <property type="evidence" value="ECO:0007669"/>
    <property type="project" value="TreeGrafter"/>
</dbReference>
<dbReference type="SUPFAM" id="SSF81383">
    <property type="entry name" value="F-box domain"/>
    <property type="match status" value="1"/>
</dbReference>
<dbReference type="AlphaFoldDB" id="A0A9D4VBI9"/>
<evidence type="ECO:0000313" key="4">
    <source>
        <dbReference type="EMBL" id="KAI5083461.1"/>
    </source>
</evidence>
<feature type="region of interest" description="Disordered" evidence="1">
    <location>
        <begin position="40"/>
        <end position="68"/>
    </location>
</feature>
<dbReference type="EMBL" id="JABFUD020000002">
    <property type="protein sequence ID" value="KAI5083461.1"/>
    <property type="molecule type" value="Genomic_DNA"/>
</dbReference>
<comment type="caution">
    <text evidence="4">The sequence shown here is derived from an EMBL/GenBank/DDBJ whole genome shotgun (WGS) entry which is preliminary data.</text>
</comment>
<dbReference type="Gene3D" id="1.20.1280.50">
    <property type="match status" value="1"/>
</dbReference>
<dbReference type="InterPro" id="IPR001611">
    <property type="entry name" value="Leu-rich_rpt"/>
</dbReference>
<dbReference type="CDD" id="cd22159">
    <property type="entry name" value="F-box_AtTIR1-like"/>
    <property type="match status" value="1"/>
</dbReference>
<evidence type="ECO:0000313" key="5">
    <source>
        <dbReference type="Proteomes" id="UP000886520"/>
    </source>
</evidence>
<feature type="domain" description="COI1 F-box" evidence="2">
    <location>
        <begin position="103"/>
        <end position="142"/>
    </location>
</feature>
<name>A0A9D4VBI9_ADICA</name>
<accession>A0A9D4VBI9</accession>
<dbReference type="Pfam" id="PF18511">
    <property type="entry name" value="F-box_5"/>
    <property type="match status" value="1"/>
</dbReference>
<dbReference type="Pfam" id="PF13516">
    <property type="entry name" value="LRR_6"/>
    <property type="match status" value="1"/>
</dbReference>
<dbReference type="InterPro" id="IPR032675">
    <property type="entry name" value="LRR_dom_sf"/>
</dbReference>
<feature type="compositionally biased region" description="Polar residues" evidence="1">
    <location>
        <begin position="53"/>
        <end position="68"/>
    </location>
</feature>
<evidence type="ECO:0000256" key="1">
    <source>
        <dbReference type="SAM" id="MobiDB-lite"/>
    </source>
</evidence>
<dbReference type="GO" id="GO:0031146">
    <property type="term" value="P:SCF-dependent proteasomal ubiquitin-dependent protein catabolic process"/>
    <property type="evidence" value="ECO:0007669"/>
    <property type="project" value="TreeGrafter"/>
</dbReference>
<evidence type="ECO:0008006" key="6">
    <source>
        <dbReference type="Google" id="ProtNLM"/>
    </source>
</evidence>
<organism evidence="4 5">
    <name type="scientific">Adiantum capillus-veneris</name>
    <name type="common">Maidenhair fern</name>
    <dbReference type="NCBI Taxonomy" id="13818"/>
    <lineage>
        <taxon>Eukaryota</taxon>
        <taxon>Viridiplantae</taxon>
        <taxon>Streptophyta</taxon>
        <taxon>Embryophyta</taxon>
        <taxon>Tracheophyta</taxon>
        <taxon>Polypodiopsida</taxon>
        <taxon>Polypodiidae</taxon>
        <taxon>Polypodiales</taxon>
        <taxon>Pteridineae</taxon>
        <taxon>Pteridaceae</taxon>
        <taxon>Vittarioideae</taxon>
        <taxon>Adiantum</taxon>
    </lineage>
</organism>